<dbReference type="GO" id="GO:0017116">
    <property type="term" value="F:single-stranded DNA helicase activity"/>
    <property type="evidence" value="ECO:0007669"/>
    <property type="project" value="TreeGrafter"/>
</dbReference>
<comment type="similarity">
    <text evidence="1 9">Belongs to the MCM family.</text>
</comment>
<dbReference type="GO" id="GO:0006260">
    <property type="term" value="P:DNA replication"/>
    <property type="evidence" value="ECO:0007669"/>
    <property type="project" value="UniProtKB-KW"/>
</dbReference>
<dbReference type="PANTHER" id="PTHR11630">
    <property type="entry name" value="DNA REPLICATION LICENSING FACTOR MCM FAMILY MEMBER"/>
    <property type="match status" value="1"/>
</dbReference>
<evidence type="ECO:0000256" key="4">
    <source>
        <dbReference type="ARBA" id="ARBA00022741"/>
    </source>
</evidence>
<dbReference type="GO" id="GO:0003697">
    <property type="term" value="F:single-stranded DNA binding"/>
    <property type="evidence" value="ECO:0007669"/>
    <property type="project" value="TreeGrafter"/>
</dbReference>
<dbReference type="Gene3D" id="3.40.50.300">
    <property type="entry name" value="P-loop containing nucleotide triphosphate hydrolases"/>
    <property type="match status" value="1"/>
</dbReference>
<evidence type="ECO:0000256" key="9">
    <source>
        <dbReference type="RuleBase" id="RU004070"/>
    </source>
</evidence>
<dbReference type="Gene3D" id="2.20.28.10">
    <property type="match status" value="1"/>
</dbReference>
<dbReference type="Pfam" id="PF14551">
    <property type="entry name" value="MCM_N"/>
    <property type="match status" value="1"/>
</dbReference>
<name>A0A2R6AGA1_9ARCH</name>
<keyword evidence="7 9" id="KW-0067">ATP-binding</keyword>
<keyword evidence="6" id="KW-0347">Helicase</keyword>
<dbReference type="AlphaFoldDB" id="A0A2R6AGA1"/>
<feature type="domain" description="MCM C-terminal AAA(+) ATPase" evidence="10">
    <location>
        <begin position="316"/>
        <end position="521"/>
    </location>
</feature>
<dbReference type="SMART" id="SM00350">
    <property type="entry name" value="MCM"/>
    <property type="match status" value="1"/>
</dbReference>
<reference evidence="11 12" key="1">
    <citation type="submission" date="2017-04" db="EMBL/GenBank/DDBJ databases">
        <title>Novel microbial lineages endemic to geothermal iron-oxide mats fill important gaps in the evolutionary history of Archaea.</title>
        <authorList>
            <person name="Jay Z.J."/>
            <person name="Beam J.P."/>
            <person name="Dlakic M."/>
            <person name="Rusch D.B."/>
            <person name="Kozubal M.A."/>
            <person name="Inskeep W.P."/>
        </authorList>
    </citation>
    <scope>NUCLEOTIDE SEQUENCE [LARGE SCALE GENOMIC DNA]</scope>
    <source>
        <strain evidence="11">BE_D</strain>
    </source>
</reference>
<dbReference type="InterPro" id="IPR033762">
    <property type="entry name" value="MCM_OB"/>
</dbReference>
<dbReference type="PRINTS" id="PR01657">
    <property type="entry name" value="MCMFAMILY"/>
</dbReference>
<organism evidence="11 12">
    <name type="scientific">Candidatus Marsarchaeota G1 archaeon BE_D</name>
    <dbReference type="NCBI Taxonomy" id="1978156"/>
    <lineage>
        <taxon>Archaea</taxon>
        <taxon>Candidatus Marsarchaeota</taxon>
        <taxon>Candidatus Marsarchaeota group 1</taxon>
    </lineage>
</organism>
<keyword evidence="5" id="KW-0378">Hydrolase</keyword>
<evidence type="ECO:0000256" key="2">
    <source>
        <dbReference type="ARBA" id="ARBA00012551"/>
    </source>
</evidence>
<dbReference type="Pfam" id="PF17207">
    <property type="entry name" value="MCM_OB"/>
    <property type="match status" value="1"/>
</dbReference>
<evidence type="ECO:0000256" key="7">
    <source>
        <dbReference type="ARBA" id="ARBA00022840"/>
    </source>
</evidence>
<keyword evidence="4 9" id="KW-0547">Nucleotide-binding</keyword>
<dbReference type="InterPro" id="IPR031327">
    <property type="entry name" value="MCM"/>
</dbReference>
<dbReference type="InterPro" id="IPR001208">
    <property type="entry name" value="MCM_dom"/>
</dbReference>
<evidence type="ECO:0000256" key="6">
    <source>
        <dbReference type="ARBA" id="ARBA00022806"/>
    </source>
</evidence>
<dbReference type="PANTHER" id="PTHR11630:SF66">
    <property type="entry name" value="DNA REPLICATION LICENSING FACTOR MCM4"/>
    <property type="match status" value="1"/>
</dbReference>
<dbReference type="GO" id="GO:0016787">
    <property type="term" value="F:hydrolase activity"/>
    <property type="evidence" value="ECO:0007669"/>
    <property type="project" value="UniProtKB-KW"/>
</dbReference>
<dbReference type="InterPro" id="IPR041562">
    <property type="entry name" value="MCM_lid"/>
</dbReference>
<protein>
    <recommendedName>
        <fullName evidence="2">DNA helicase</fullName>
        <ecNumber evidence="2">3.6.4.12</ecNumber>
    </recommendedName>
</protein>
<dbReference type="InterPro" id="IPR027925">
    <property type="entry name" value="MCM_N"/>
</dbReference>
<keyword evidence="8 9" id="KW-0238">DNA-binding</keyword>
<evidence type="ECO:0000256" key="1">
    <source>
        <dbReference type="ARBA" id="ARBA00008010"/>
    </source>
</evidence>
<evidence type="ECO:0000313" key="11">
    <source>
        <dbReference type="EMBL" id="PSN85333.1"/>
    </source>
</evidence>
<dbReference type="InterPro" id="IPR027417">
    <property type="entry name" value="P-loop_NTPase"/>
</dbReference>
<dbReference type="EC" id="3.6.4.12" evidence="2"/>
<dbReference type="InterPro" id="IPR003593">
    <property type="entry name" value="AAA+_ATPase"/>
</dbReference>
<dbReference type="Gene3D" id="2.40.50.140">
    <property type="entry name" value="Nucleic acid-binding proteins"/>
    <property type="match status" value="1"/>
</dbReference>
<dbReference type="EMBL" id="NEXD01000035">
    <property type="protein sequence ID" value="PSN85333.1"/>
    <property type="molecule type" value="Genomic_DNA"/>
</dbReference>
<dbReference type="Pfam" id="PF00493">
    <property type="entry name" value="MCM"/>
    <property type="match status" value="1"/>
</dbReference>
<keyword evidence="3" id="KW-0235">DNA replication</keyword>
<evidence type="ECO:0000256" key="8">
    <source>
        <dbReference type="ARBA" id="ARBA00023125"/>
    </source>
</evidence>
<evidence type="ECO:0000256" key="5">
    <source>
        <dbReference type="ARBA" id="ARBA00022801"/>
    </source>
</evidence>
<proteinExistence type="inferred from homology"/>
<evidence type="ECO:0000313" key="12">
    <source>
        <dbReference type="Proteomes" id="UP000240569"/>
    </source>
</evidence>
<dbReference type="SUPFAM" id="SSF50249">
    <property type="entry name" value="Nucleic acid-binding proteins"/>
    <property type="match status" value="1"/>
</dbReference>
<accession>A0A2R6AGA1</accession>
<evidence type="ECO:0000259" key="10">
    <source>
        <dbReference type="PROSITE" id="PS50051"/>
    </source>
</evidence>
<dbReference type="FunFam" id="3.40.50.300:FF:000826">
    <property type="entry name" value="Replicative DNA helicase Mcm"/>
    <property type="match status" value="1"/>
</dbReference>
<evidence type="ECO:0000256" key="3">
    <source>
        <dbReference type="ARBA" id="ARBA00022705"/>
    </source>
</evidence>
<dbReference type="InterPro" id="IPR012340">
    <property type="entry name" value="NA-bd_OB-fold"/>
</dbReference>
<sequence>MVLNTQQGALDVISIQKRFQEFLTEFRVGEEFVYKKRINEMVANHERSVVVEFEHLIDFDYELAKTIQEFPDYAMPALKKALLEALKMIDPEYAAEIYEYAVRNQQLRGVETFEEAASLIPLNVRFKLPQSSLIRLRDLGAQHVDRLVLVEGVALRVAVSKPFLVIPVYRCMRCGFVQTGIVGLTEVFAPTKCPRVSEEGQRCNGPMALDSSSSYSINHQRMLLQERQEELVGGVLPRGVQALLTDDLVDKVKPGSRVRVSAIYRAYKPVKAQGERALDTFLEVNYLESAEKEFESVELTEKDLEEIRRMAQDPWLKEKLIDSLAPGIYGLRDIKEAILLALFGAPAVVLPDNTRVRGDSHILIIGDPGTGKSQLLQTIAKLVPRGIYTSGKGSSGVGLTAAVVRDAKGEFMLEAGAMVLADGGVCLIDEIDKMDDNDRSAIHEALEQQTVTITKAGIHATLNARCGVIAAGNPTFGKYLRDRSVADNINLPPTILSRFDLIFIVEDKPDDTRDRELADFVLRVRGQGKVDVPFSAETIRKYIAHARRSVNPVLSPDAAEKLNGFYLEMRKKSDTPDSPVVITTRQLEGLVRLTKAHARMRLSGVAEAIDAEAAIRLYNVFLESIGVQTSSGKKVDLSTVTVGKTSEELDTMAKIDKILVEMLALAGANGVLEADFRIRCKEEGFLKRTSKST</sequence>
<dbReference type="GO" id="GO:0042555">
    <property type="term" value="C:MCM complex"/>
    <property type="evidence" value="ECO:0007669"/>
    <property type="project" value="TreeGrafter"/>
</dbReference>
<dbReference type="SUPFAM" id="SSF52540">
    <property type="entry name" value="P-loop containing nucleoside triphosphate hydrolases"/>
    <property type="match status" value="1"/>
</dbReference>
<comment type="caution">
    <text evidence="11">The sequence shown here is derived from an EMBL/GenBank/DDBJ whole genome shotgun (WGS) entry which is preliminary data.</text>
</comment>
<dbReference type="GO" id="GO:0005524">
    <property type="term" value="F:ATP binding"/>
    <property type="evidence" value="ECO:0007669"/>
    <property type="project" value="UniProtKB-KW"/>
</dbReference>
<dbReference type="Proteomes" id="UP000240569">
    <property type="component" value="Unassembled WGS sequence"/>
</dbReference>
<gene>
    <name evidence="11" type="ORF">B9Q02_06675</name>
</gene>
<dbReference type="SMART" id="SM00382">
    <property type="entry name" value="AAA"/>
    <property type="match status" value="1"/>
</dbReference>
<dbReference type="Pfam" id="PF17855">
    <property type="entry name" value="MCM_lid"/>
    <property type="match status" value="1"/>
</dbReference>
<dbReference type="Gene3D" id="3.30.1640.10">
    <property type="entry name" value="mini-chromosome maintenance (MCM) complex, chain A, domain 1"/>
    <property type="match status" value="1"/>
</dbReference>
<dbReference type="PROSITE" id="PS50051">
    <property type="entry name" value="MCM_2"/>
    <property type="match status" value="1"/>
</dbReference>